<protein>
    <submittedName>
        <fullName evidence="1">(2Fe-2S) ferredoxin domain-containing protein</fullName>
    </submittedName>
</protein>
<dbReference type="CDD" id="cd02980">
    <property type="entry name" value="TRX_Fd_family"/>
    <property type="match status" value="1"/>
</dbReference>
<gene>
    <name evidence="1" type="ORF">IAA54_07240</name>
</gene>
<organism evidence="1 2">
    <name type="scientific">Candidatus Gallacutalibacter pullicola</name>
    <dbReference type="NCBI Taxonomy" id="2840830"/>
    <lineage>
        <taxon>Bacteria</taxon>
        <taxon>Bacillati</taxon>
        <taxon>Bacillota</taxon>
        <taxon>Clostridia</taxon>
        <taxon>Eubacteriales</taxon>
        <taxon>Candidatus Gallacutalibacter</taxon>
    </lineage>
</organism>
<evidence type="ECO:0000313" key="1">
    <source>
        <dbReference type="EMBL" id="HIR57448.1"/>
    </source>
</evidence>
<evidence type="ECO:0000313" key="2">
    <source>
        <dbReference type="Proteomes" id="UP000886785"/>
    </source>
</evidence>
<dbReference type="Proteomes" id="UP000886785">
    <property type="component" value="Unassembled WGS sequence"/>
</dbReference>
<dbReference type="Gene3D" id="3.40.30.10">
    <property type="entry name" value="Glutaredoxin"/>
    <property type="match status" value="1"/>
</dbReference>
<dbReference type="SUPFAM" id="SSF52833">
    <property type="entry name" value="Thioredoxin-like"/>
    <property type="match status" value="1"/>
</dbReference>
<proteinExistence type="predicted"/>
<dbReference type="InterPro" id="IPR036249">
    <property type="entry name" value="Thioredoxin-like_sf"/>
</dbReference>
<dbReference type="Pfam" id="PF01257">
    <property type="entry name" value="2Fe-2S_thioredx"/>
    <property type="match status" value="1"/>
</dbReference>
<sequence length="81" mass="9039">MDITICVGSSCHLKGSRDVISIFERMVEKYNLKDKIELKGSFCMGECTNAGVCVCLGEERFKVIPSEAGEFFEKEVLPRVS</sequence>
<dbReference type="EMBL" id="DVHF01000082">
    <property type="protein sequence ID" value="HIR57448.1"/>
    <property type="molecule type" value="Genomic_DNA"/>
</dbReference>
<accession>A0A9D1DR68</accession>
<dbReference type="AlphaFoldDB" id="A0A9D1DR68"/>
<comment type="caution">
    <text evidence="1">The sequence shown here is derived from an EMBL/GenBank/DDBJ whole genome shotgun (WGS) entry which is preliminary data.</text>
</comment>
<name>A0A9D1DR68_9FIRM</name>
<reference evidence="1" key="1">
    <citation type="submission" date="2020-10" db="EMBL/GenBank/DDBJ databases">
        <authorList>
            <person name="Gilroy R."/>
        </authorList>
    </citation>
    <scope>NUCLEOTIDE SEQUENCE</scope>
    <source>
        <strain evidence="1">ChiSjej1B19-7085</strain>
    </source>
</reference>
<reference evidence="1" key="2">
    <citation type="journal article" date="2021" name="PeerJ">
        <title>Extensive microbial diversity within the chicken gut microbiome revealed by metagenomics and culture.</title>
        <authorList>
            <person name="Gilroy R."/>
            <person name="Ravi A."/>
            <person name="Getino M."/>
            <person name="Pursley I."/>
            <person name="Horton D.L."/>
            <person name="Alikhan N.F."/>
            <person name="Baker D."/>
            <person name="Gharbi K."/>
            <person name="Hall N."/>
            <person name="Watson M."/>
            <person name="Adriaenssens E.M."/>
            <person name="Foster-Nyarko E."/>
            <person name="Jarju S."/>
            <person name="Secka A."/>
            <person name="Antonio M."/>
            <person name="Oren A."/>
            <person name="Chaudhuri R.R."/>
            <person name="La Ragione R."/>
            <person name="Hildebrand F."/>
            <person name="Pallen M.J."/>
        </authorList>
    </citation>
    <scope>NUCLEOTIDE SEQUENCE</scope>
    <source>
        <strain evidence="1">ChiSjej1B19-7085</strain>
    </source>
</reference>